<proteinExistence type="predicted"/>
<dbReference type="PROSITE" id="PS00028">
    <property type="entry name" value="ZINC_FINGER_C2H2_1"/>
    <property type="match status" value="1"/>
</dbReference>
<dbReference type="OrthoDB" id="5863628at2759"/>
<feature type="region of interest" description="Disordered" evidence="1">
    <location>
        <begin position="431"/>
        <end position="483"/>
    </location>
</feature>
<evidence type="ECO:0000313" key="4">
    <source>
        <dbReference type="Proteomes" id="UP000054324"/>
    </source>
</evidence>
<dbReference type="PANTHER" id="PTHR21564:SF5">
    <property type="entry name" value="SCRIBBLER, ISOFORM J"/>
    <property type="match status" value="1"/>
</dbReference>
<feature type="compositionally biased region" description="Basic residues" evidence="1">
    <location>
        <begin position="136"/>
        <end position="154"/>
    </location>
</feature>
<dbReference type="EMBL" id="KL596838">
    <property type="protein sequence ID" value="KER23730.1"/>
    <property type="molecule type" value="Genomic_DNA"/>
</dbReference>
<feature type="compositionally biased region" description="Polar residues" evidence="1">
    <location>
        <begin position="870"/>
        <end position="894"/>
    </location>
</feature>
<feature type="compositionally biased region" description="Polar residues" evidence="1">
    <location>
        <begin position="116"/>
        <end position="135"/>
    </location>
</feature>
<dbReference type="InterPro" id="IPR040010">
    <property type="entry name" value="ZN608/ZN609"/>
</dbReference>
<evidence type="ECO:0000256" key="1">
    <source>
        <dbReference type="SAM" id="MobiDB-lite"/>
    </source>
</evidence>
<feature type="compositionally biased region" description="Basic residues" evidence="1">
    <location>
        <begin position="444"/>
        <end position="463"/>
    </location>
</feature>
<dbReference type="RefSeq" id="XP_009172533.1">
    <property type="nucleotide sequence ID" value="XM_009174269.1"/>
</dbReference>
<evidence type="ECO:0000313" key="3">
    <source>
        <dbReference type="EMBL" id="KER23730.1"/>
    </source>
</evidence>
<sequence>RRSSTAPCEDGSGVNAYQCANCWVGILYRPRAMRQRGPTATALSPGIYMDGVTAFVSGTVPRAPPLAETTATVNPPGVFATTMSPKLVGISPVLSRIQPPIQNRIMTDNTRHNIPCGQSASRTISVSDSSATTNRTHSRSMLHTKLRKKTKTKRLSASQQANGEPNRKIHPLKMTIRRTSQTHKVASEVRTATECSRLPNGFATSAAHSDPMRTHIMVDTIATLDTLSNIRCASPAQGPSLHVKPVTCVDAATSTSGLSTVTEPDPLGPCEAGTKVVVEGVVWLETAGMLVLNIQWRGRSYMGTLLDASKHSFAPSCLDSGVTSALTLLRGQRGWSRGSSGRFRNRGVHHFHHLHHHRHGRHHRHHGAGASMTTRAAAAAAAAAAACYPNSDSAAPNPNSVEGTLEISETSQSGISTGHSRFAIYDMDLSTGEATTPAGNSQRGSKRRRRRGAGFSRPYRRVASRLNNRDEDPSNSMSPRLARGSSLNDVLFNVDKVPTEFDDSAVHFTCPFPGCKSDFPDLISMRYHFSLGHSNQDQPDASNTPSASISNEYPKPDSMETSTSDQPSYKFYNQSGHSSPPPLARAECLRVQNNDTKSTMDDRFDENLAPPRLDRVVSIPDSSNGPSKLSHSPGLSDEPPAPSPAYSDISDDGTVPAEHNISFGEPTNSKLEGEKNFPPGQSIFSPLATSLVVNPNRQTTTGEYNSSTSISSAVLKHSPNVVSGTPNGFYFPVRILSPQILAAGQSSPRHVPGSSSVMSAHALSAGGLTHSPHDRRHGELGRDSSPGFSTPPIPLSAYAPLVQQTPYFVHASQPLGATIASPLPAVYIPGVNSFSMPPSHPQLPQQPPPTLNSMPNSGIVNLCINDQGHLSSVTPQPSSAAVVQSHSDPGSNSPRLACHVRHPSGPNR</sequence>
<dbReference type="InterPro" id="IPR013087">
    <property type="entry name" value="Znf_C2H2_type"/>
</dbReference>
<feature type="region of interest" description="Disordered" evidence="1">
    <location>
        <begin position="115"/>
        <end position="166"/>
    </location>
</feature>
<dbReference type="CTD" id="20328743"/>
<dbReference type="GO" id="GO:0006357">
    <property type="term" value="P:regulation of transcription by RNA polymerase II"/>
    <property type="evidence" value="ECO:0007669"/>
    <property type="project" value="TreeGrafter"/>
</dbReference>
<feature type="domain" description="C2H2-type" evidence="2">
    <location>
        <begin position="510"/>
        <end position="533"/>
    </location>
</feature>
<name>A0A074ZK55_OPIVI</name>
<dbReference type="GeneID" id="20328743"/>
<feature type="compositionally biased region" description="Pro residues" evidence="1">
    <location>
        <begin position="838"/>
        <end position="850"/>
    </location>
</feature>
<gene>
    <name evidence="3" type="ORF">T265_14577</name>
</gene>
<organism evidence="3 4">
    <name type="scientific">Opisthorchis viverrini</name>
    <name type="common">Southeast Asian liver fluke</name>
    <dbReference type="NCBI Taxonomy" id="6198"/>
    <lineage>
        <taxon>Eukaryota</taxon>
        <taxon>Metazoa</taxon>
        <taxon>Spiralia</taxon>
        <taxon>Lophotrochozoa</taxon>
        <taxon>Platyhelminthes</taxon>
        <taxon>Trematoda</taxon>
        <taxon>Digenea</taxon>
        <taxon>Opisthorchiida</taxon>
        <taxon>Opisthorchiata</taxon>
        <taxon>Opisthorchiidae</taxon>
        <taxon>Opisthorchis</taxon>
    </lineage>
</organism>
<feature type="region of interest" description="Disordered" evidence="1">
    <location>
        <begin position="837"/>
        <end position="858"/>
    </location>
</feature>
<accession>A0A074ZK55</accession>
<feature type="compositionally biased region" description="Polar residues" evidence="1">
    <location>
        <begin position="559"/>
        <end position="578"/>
    </location>
</feature>
<feature type="region of interest" description="Disordered" evidence="1">
    <location>
        <begin position="870"/>
        <end position="908"/>
    </location>
</feature>
<evidence type="ECO:0000259" key="2">
    <source>
        <dbReference type="PROSITE" id="PS00028"/>
    </source>
</evidence>
<dbReference type="AlphaFoldDB" id="A0A074ZK55"/>
<protein>
    <recommendedName>
        <fullName evidence="2">C2H2-type domain-containing protein</fullName>
    </recommendedName>
</protein>
<dbReference type="GO" id="GO:0005634">
    <property type="term" value="C:nucleus"/>
    <property type="evidence" value="ECO:0007669"/>
    <property type="project" value="TreeGrafter"/>
</dbReference>
<feature type="region of interest" description="Disordered" evidence="1">
    <location>
        <begin position="534"/>
        <end position="682"/>
    </location>
</feature>
<dbReference type="Proteomes" id="UP000054324">
    <property type="component" value="Unassembled WGS sequence"/>
</dbReference>
<feature type="region of interest" description="Disordered" evidence="1">
    <location>
        <begin position="765"/>
        <end position="792"/>
    </location>
</feature>
<feature type="non-terminal residue" evidence="3">
    <location>
        <position position="1"/>
    </location>
</feature>
<dbReference type="PANTHER" id="PTHR21564">
    <property type="entry name" value="BRAKELESS PROTEIN"/>
    <property type="match status" value="1"/>
</dbReference>
<keyword evidence="4" id="KW-1185">Reference proteome</keyword>
<feature type="compositionally biased region" description="Polar residues" evidence="1">
    <location>
        <begin position="620"/>
        <end position="630"/>
    </location>
</feature>
<reference evidence="3 4" key="1">
    <citation type="submission" date="2013-11" db="EMBL/GenBank/DDBJ databases">
        <title>Opisthorchis viverrini - life in the bile duct.</title>
        <authorList>
            <person name="Young N.D."/>
            <person name="Nagarajan N."/>
            <person name="Lin S.J."/>
            <person name="Korhonen P.K."/>
            <person name="Jex A.R."/>
            <person name="Hall R.S."/>
            <person name="Safavi-Hemami H."/>
            <person name="Kaewkong W."/>
            <person name="Bertrand D."/>
            <person name="Gao S."/>
            <person name="Seet Q."/>
            <person name="Wongkham S."/>
            <person name="Teh B.T."/>
            <person name="Wongkham C."/>
            <person name="Intapan P.M."/>
            <person name="Maleewong W."/>
            <person name="Yang X."/>
            <person name="Hu M."/>
            <person name="Wang Z."/>
            <person name="Hofmann A."/>
            <person name="Sternberg P.W."/>
            <person name="Tan P."/>
            <person name="Wang J."/>
            <person name="Gasser R.B."/>
        </authorList>
    </citation>
    <scope>NUCLEOTIDE SEQUENCE [LARGE SCALE GENOMIC DNA]</scope>
</reference>
<feature type="compositionally biased region" description="Polar residues" evidence="1">
    <location>
        <begin position="534"/>
        <end position="551"/>
    </location>
</feature>
<dbReference type="KEGG" id="ovi:T265_14577"/>